<protein>
    <submittedName>
        <fullName evidence="1">Uncharacterized protein</fullName>
    </submittedName>
</protein>
<sequence length="82" mass="9660">MRPNSDCNLNKSLQEIDRSTCEIVLSTNSSFLQIRPIDRQQLFPSTFKSCLHQRKQGRRGAIISYFPQRFIPFLLNFLQRTI</sequence>
<comment type="caution">
    <text evidence="1">The sequence shown here is derived from an EMBL/GenBank/DDBJ whole genome shotgun (WGS) entry which is preliminary data.</text>
</comment>
<gene>
    <name evidence="1" type="ORF">AFUS01_LOCUS15906</name>
</gene>
<organism evidence="1 2">
    <name type="scientific">Allacma fusca</name>
    <dbReference type="NCBI Taxonomy" id="39272"/>
    <lineage>
        <taxon>Eukaryota</taxon>
        <taxon>Metazoa</taxon>
        <taxon>Ecdysozoa</taxon>
        <taxon>Arthropoda</taxon>
        <taxon>Hexapoda</taxon>
        <taxon>Collembola</taxon>
        <taxon>Symphypleona</taxon>
        <taxon>Sminthuridae</taxon>
        <taxon>Allacma</taxon>
    </lineage>
</organism>
<keyword evidence="2" id="KW-1185">Reference proteome</keyword>
<name>A0A8J2JUQ8_9HEXA</name>
<accession>A0A8J2JUQ8</accession>
<dbReference type="Proteomes" id="UP000708208">
    <property type="component" value="Unassembled WGS sequence"/>
</dbReference>
<dbReference type="AlphaFoldDB" id="A0A8J2JUQ8"/>
<reference evidence="1" key="1">
    <citation type="submission" date="2021-06" db="EMBL/GenBank/DDBJ databases">
        <authorList>
            <person name="Hodson N. C."/>
            <person name="Mongue J. A."/>
            <person name="Jaron S. K."/>
        </authorList>
    </citation>
    <scope>NUCLEOTIDE SEQUENCE</scope>
</reference>
<evidence type="ECO:0000313" key="1">
    <source>
        <dbReference type="EMBL" id="CAG7727035.1"/>
    </source>
</evidence>
<proteinExistence type="predicted"/>
<evidence type="ECO:0000313" key="2">
    <source>
        <dbReference type="Proteomes" id="UP000708208"/>
    </source>
</evidence>
<dbReference type="EMBL" id="CAJVCH010143019">
    <property type="protein sequence ID" value="CAG7727035.1"/>
    <property type="molecule type" value="Genomic_DNA"/>
</dbReference>